<evidence type="ECO:0000313" key="2">
    <source>
        <dbReference type="Proteomes" id="UP000561681"/>
    </source>
</evidence>
<dbReference type="InterPro" id="IPR046167">
    <property type="entry name" value="DUF6169"/>
</dbReference>
<dbReference type="EMBL" id="JACHLD010000004">
    <property type="protein sequence ID" value="MBB4802877.1"/>
    <property type="molecule type" value="Genomic_DNA"/>
</dbReference>
<sequence length="157" mass="19344">MYKYILKEGVYPLFYFTTKYGLEYAVSFKRMDFNNDFFKKLYAIDFYESNNQKFFSDPLIEITIIAIIQDYFKINPDIILNYVCDNVDFRQDFRQKLFDKWYRNAFDNTFSKINFQYEAPHYNLIYHLSFILKTDFYNIEEVIEKVNLELEEFTTFK</sequence>
<dbReference type="Proteomes" id="UP000561681">
    <property type="component" value="Unassembled WGS sequence"/>
</dbReference>
<dbReference type="AlphaFoldDB" id="A0A7W7N8X4"/>
<reference evidence="1 2" key="1">
    <citation type="submission" date="2020-08" db="EMBL/GenBank/DDBJ databases">
        <title>Functional genomics of gut bacteria from endangered species of beetles.</title>
        <authorList>
            <person name="Carlos-Shanley C."/>
        </authorList>
    </citation>
    <scope>NUCLEOTIDE SEQUENCE [LARGE SCALE GENOMIC DNA]</scope>
    <source>
        <strain evidence="1 2">S00142</strain>
    </source>
</reference>
<name>A0A7W7N8X4_9FLAO</name>
<dbReference type="Pfam" id="PF19666">
    <property type="entry name" value="DUF6169"/>
    <property type="match status" value="1"/>
</dbReference>
<protein>
    <submittedName>
        <fullName evidence="1">Uncharacterized protein</fullName>
    </submittedName>
</protein>
<evidence type="ECO:0000313" key="1">
    <source>
        <dbReference type="EMBL" id="MBB4802877.1"/>
    </source>
</evidence>
<organism evidence="1 2">
    <name type="scientific">Flavobacterium nitrogenifigens</name>
    <dbReference type="NCBI Taxonomy" id="1617283"/>
    <lineage>
        <taxon>Bacteria</taxon>
        <taxon>Pseudomonadati</taxon>
        <taxon>Bacteroidota</taxon>
        <taxon>Flavobacteriia</taxon>
        <taxon>Flavobacteriales</taxon>
        <taxon>Flavobacteriaceae</taxon>
        <taxon>Flavobacterium</taxon>
    </lineage>
</organism>
<gene>
    <name evidence="1" type="ORF">HNP37_002952</name>
</gene>
<proteinExistence type="predicted"/>
<comment type="caution">
    <text evidence="1">The sequence shown here is derived from an EMBL/GenBank/DDBJ whole genome shotgun (WGS) entry which is preliminary data.</text>
</comment>
<accession>A0A7W7N8X4</accession>
<keyword evidence="2" id="KW-1185">Reference proteome</keyword>